<protein>
    <submittedName>
        <fullName evidence="11">Membrane peptidoglycan carboxypeptidase</fullName>
    </submittedName>
</protein>
<dbReference type="InterPro" id="IPR036950">
    <property type="entry name" value="PBP_transglycosylase"/>
</dbReference>
<dbReference type="GO" id="GO:0008955">
    <property type="term" value="F:peptidoglycan glycosyltransferase activity"/>
    <property type="evidence" value="ECO:0007669"/>
    <property type="project" value="UniProtKB-EC"/>
</dbReference>
<feature type="domain" description="PASTA" evidence="10">
    <location>
        <begin position="690"/>
        <end position="753"/>
    </location>
</feature>
<dbReference type="Proteomes" id="UP000567922">
    <property type="component" value="Unassembled WGS sequence"/>
</dbReference>
<dbReference type="GO" id="GO:0030288">
    <property type="term" value="C:outer membrane-bounded periplasmic space"/>
    <property type="evidence" value="ECO:0007669"/>
    <property type="project" value="TreeGrafter"/>
</dbReference>
<evidence type="ECO:0000256" key="6">
    <source>
        <dbReference type="ARBA" id="ARBA00023268"/>
    </source>
</evidence>
<dbReference type="GO" id="GO:0009002">
    <property type="term" value="F:serine-type D-Ala-D-Ala carboxypeptidase activity"/>
    <property type="evidence" value="ECO:0007669"/>
    <property type="project" value="UniProtKB-EC"/>
</dbReference>
<dbReference type="Gene3D" id="3.40.710.10">
    <property type="entry name" value="DD-peptidase/beta-lactamase superfamily"/>
    <property type="match status" value="1"/>
</dbReference>
<dbReference type="Pfam" id="PF00912">
    <property type="entry name" value="Transgly"/>
    <property type="match status" value="1"/>
</dbReference>
<dbReference type="InterPro" id="IPR001460">
    <property type="entry name" value="PCN-bd_Tpept"/>
</dbReference>
<feature type="compositionally biased region" description="Pro residues" evidence="9">
    <location>
        <begin position="792"/>
        <end position="803"/>
    </location>
</feature>
<keyword evidence="4" id="KW-0808">Transferase</keyword>
<dbReference type="GO" id="GO:0008658">
    <property type="term" value="F:penicillin binding"/>
    <property type="evidence" value="ECO:0007669"/>
    <property type="project" value="InterPro"/>
</dbReference>
<keyword evidence="6" id="KW-0511">Multifunctional enzyme</keyword>
<evidence type="ECO:0000256" key="7">
    <source>
        <dbReference type="ARBA" id="ARBA00034000"/>
    </source>
</evidence>
<evidence type="ECO:0000259" key="10">
    <source>
        <dbReference type="PROSITE" id="PS51178"/>
    </source>
</evidence>
<proteinExistence type="predicted"/>
<dbReference type="Pfam" id="PF03793">
    <property type="entry name" value="PASTA"/>
    <property type="match status" value="1"/>
</dbReference>
<dbReference type="SUPFAM" id="SSF56601">
    <property type="entry name" value="beta-lactamase/transpeptidase-like"/>
    <property type="match status" value="1"/>
</dbReference>
<dbReference type="InterPro" id="IPR023346">
    <property type="entry name" value="Lysozyme-like_dom_sf"/>
</dbReference>
<dbReference type="Pfam" id="PF00905">
    <property type="entry name" value="Transpeptidase"/>
    <property type="match status" value="1"/>
</dbReference>
<keyword evidence="2" id="KW-0645">Protease</keyword>
<evidence type="ECO:0000256" key="1">
    <source>
        <dbReference type="ARBA" id="ARBA00022645"/>
    </source>
</evidence>
<dbReference type="PANTHER" id="PTHR32282">
    <property type="entry name" value="BINDING PROTEIN TRANSPEPTIDASE, PUTATIVE-RELATED"/>
    <property type="match status" value="1"/>
</dbReference>
<evidence type="ECO:0000256" key="9">
    <source>
        <dbReference type="SAM" id="MobiDB-lite"/>
    </source>
</evidence>
<organism evidence="11 12">
    <name type="scientific">Hoyosella altamirensis</name>
    <dbReference type="NCBI Taxonomy" id="616997"/>
    <lineage>
        <taxon>Bacteria</taxon>
        <taxon>Bacillati</taxon>
        <taxon>Actinomycetota</taxon>
        <taxon>Actinomycetes</taxon>
        <taxon>Mycobacteriales</taxon>
        <taxon>Hoyosellaceae</taxon>
        <taxon>Hoyosella</taxon>
    </lineage>
</organism>
<keyword evidence="5" id="KW-0378">Hydrolase</keyword>
<dbReference type="AlphaFoldDB" id="A0A839RNT4"/>
<dbReference type="CDD" id="cd06577">
    <property type="entry name" value="PASTA_pknB"/>
    <property type="match status" value="1"/>
</dbReference>
<gene>
    <name evidence="11" type="ORF">FHU29_002297</name>
</gene>
<evidence type="ECO:0000256" key="2">
    <source>
        <dbReference type="ARBA" id="ARBA00022670"/>
    </source>
</evidence>
<dbReference type="SUPFAM" id="SSF53955">
    <property type="entry name" value="Lysozyme-like"/>
    <property type="match status" value="1"/>
</dbReference>
<dbReference type="Gene3D" id="3.30.10.20">
    <property type="match status" value="1"/>
</dbReference>
<comment type="catalytic activity">
    <reaction evidence="8">
        <text>[GlcNAc-(1-&gt;4)-Mur2Ac(oyl-L-Ala-gamma-D-Glu-L-Lys-D-Ala-D-Ala)](n)-di-trans,octa-cis-undecaprenyl diphosphate + beta-D-GlcNAc-(1-&gt;4)-Mur2Ac(oyl-L-Ala-gamma-D-Glu-L-Lys-D-Ala-D-Ala)-di-trans,octa-cis-undecaprenyl diphosphate = [GlcNAc-(1-&gt;4)-Mur2Ac(oyl-L-Ala-gamma-D-Glu-L-Lys-D-Ala-D-Ala)](n+1)-di-trans,octa-cis-undecaprenyl diphosphate + di-trans,octa-cis-undecaprenyl diphosphate + H(+)</text>
        <dbReference type="Rhea" id="RHEA:23708"/>
        <dbReference type="Rhea" id="RHEA-COMP:9602"/>
        <dbReference type="Rhea" id="RHEA-COMP:9603"/>
        <dbReference type="ChEBI" id="CHEBI:15378"/>
        <dbReference type="ChEBI" id="CHEBI:58405"/>
        <dbReference type="ChEBI" id="CHEBI:60033"/>
        <dbReference type="ChEBI" id="CHEBI:78435"/>
        <dbReference type="EC" id="2.4.99.28"/>
    </reaction>
</comment>
<dbReference type="PANTHER" id="PTHR32282:SF33">
    <property type="entry name" value="PEPTIDOGLYCAN GLYCOSYLTRANSFERASE"/>
    <property type="match status" value="1"/>
</dbReference>
<evidence type="ECO:0000256" key="3">
    <source>
        <dbReference type="ARBA" id="ARBA00022676"/>
    </source>
</evidence>
<evidence type="ECO:0000256" key="8">
    <source>
        <dbReference type="ARBA" id="ARBA00049902"/>
    </source>
</evidence>
<dbReference type="GO" id="GO:0006508">
    <property type="term" value="P:proteolysis"/>
    <property type="evidence" value="ECO:0007669"/>
    <property type="project" value="UniProtKB-KW"/>
</dbReference>
<accession>A0A839RNT4</accession>
<dbReference type="InterPro" id="IPR001264">
    <property type="entry name" value="Glyco_trans_51"/>
</dbReference>
<dbReference type="InterPro" id="IPR012338">
    <property type="entry name" value="Beta-lactam/transpept-like"/>
</dbReference>
<evidence type="ECO:0000313" key="11">
    <source>
        <dbReference type="EMBL" id="MBB3037848.1"/>
    </source>
</evidence>
<keyword evidence="1 11" id="KW-0121">Carboxypeptidase</keyword>
<sequence>MSIGKAVAKLGGCSLLGGVLLAGMMFPVAGGFGLASNKAAQTVENTSAQLIEGEVPAVTTMVDVNGDPLAWIYDQRRFEVPSDRISNDMKLAIVSVEDRRFADHDGVDWQGTARAFLTNTTSGQIEQGASTLVQQYVKNYQLLVLAQNDAERRAAIETTPARKIREIRMALELDSRLSKEEILTRYLNLVPFGNGAYGVQEAAQTYFGINASDLNAAQSAMLAGIVQSSSALNPYTNAERVLNRRNVVLDTMIENIPDRAEEFRAAKEEPLGVLPEPKMLPQGCIAADDRGFFCDYVMQYLSSVGIPRDQVTRGGYLIQTTLDPDVQDSAVRAVRNNTSPQATGVANVLNLIQPGSESHRVLAMASSRIYGLDGTNNETVSPQTFSMVGHGAGSIFKIFPTAAALDQGMGIDTWVNVPARYEARGMGYGGAPGCPPATYCVENYSSYKPSMSLTEALATSPNTTFIGMIEQAGVEATVDMAVKLGLRSYTRAGTSGYGEQSLAEMVVDQNQGSFTLGPVAVNPLELSNVAATLASDGMWCPPTPVDAIIDRYGNAIEIAHEPCEQVVEPGLATALSQALGQDHTGVGTAARAAGATGWSAPVSAKTGTTNSNYSAGFLGYTNTVAGVSYIYGDSPTPSPVCSFPVRQCYSGNLFGGNEPAQTWFQAVGPVASKLGPIQAPQATDRKYVSGDPRNQVPNVAGLTQSTAIRRLESSGYSYNTVWTSSAESRGVVTSYSPNGFAAPGATITLYVSDGSQRVVRPSPSQRETQAPPTTARSEQRPDLPDSVEVPGLPEPMPVPNLNN</sequence>
<name>A0A839RNT4_9ACTN</name>
<dbReference type="PROSITE" id="PS51178">
    <property type="entry name" value="PASTA"/>
    <property type="match status" value="1"/>
</dbReference>
<comment type="catalytic activity">
    <reaction evidence="7">
        <text>Preferential cleavage: (Ac)2-L-Lys-D-Ala-|-D-Ala. Also transpeptidation of peptidyl-alanyl moieties that are N-acyl substituents of D-alanine.</text>
        <dbReference type="EC" id="3.4.16.4"/>
    </reaction>
</comment>
<comment type="caution">
    <text evidence="11">The sequence shown here is derived from an EMBL/GenBank/DDBJ whole genome shotgun (WGS) entry which is preliminary data.</text>
</comment>
<dbReference type="InterPro" id="IPR050396">
    <property type="entry name" value="Glycosyltr_51/Transpeptidase"/>
</dbReference>
<keyword evidence="3" id="KW-0328">Glycosyltransferase</keyword>
<dbReference type="GO" id="GO:0009252">
    <property type="term" value="P:peptidoglycan biosynthetic process"/>
    <property type="evidence" value="ECO:0007669"/>
    <property type="project" value="TreeGrafter"/>
</dbReference>
<dbReference type="InterPro" id="IPR005543">
    <property type="entry name" value="PASTA_dom"/>
</dbReference>
<evidence type="ECO:0000256" key="4">
    <source>
        <dbReference type="ARBA" id="ARBA00022679"/>
    </source>
</evidence>
<dbReference type="Gene3D" id="1.10.3810.10">
    <property type="entry name" value="Biosynthetic peptidoglycan transglycosylase-like"/>
    <property type="match status" value="1"/>
</dbReference>
<evidence type="ECO:0000256" key="5">
    <source>
        <dbReference type="ARBA" id="ARBA00022801"/>
    </source>
</evidence>
<feature type="compositionally biased region" description="Polar residues" evidence="9">
    <location>
        <begin position="762"/>
        <end position="776"/>
    </location>
</feature>
<dbReference type="EMBL" id="JACHWS010000002">
    <property type="protein sequence ID" value="MBB3037848.1"/>
    <property type="molecule type" value="Genomic_DNA"/>
</dbReference>
<evidence type="ECO:0000313" key="12">
    <source>
        <dbReference type="Proteomes" id="UP000567922"/>
    </source>
</evidence>
<feature type="region of interest" description="Disordered" evidence="9">
    <location>
        <begin position="755"/>
        <end position="803"/>
    </location>
</feature>
<reference evidence="11 12" key="1">
    <citation type="submission" date="2020-08" db="EMBL/GenBank/DDBJ databases">
        <title>Sequencing the genomes of 1000 actinobacteria strains.</title>
        <authorList>
            <person name="Klenk H.-P."/>
        </authorList>
    </citation>
    <scope>NUCLEOTIDE SEQUENCE [LARGE SCALE GENOMIC DNA]</scope>
    <source>
        <strain evidence="11 12">DSM 45258</strain>
    </source>
</reference>
<keyword evidence="12" id="KW-1185">Reference proteome</keyword>